<organism evidence="2 3">
    <name type="scientific">Gigaspora rosea</name>
    <dbReference type="NCBI Taxonomy" id="44941"/>
    <lineage>
        <taxon>Eukaryota</taxon>
        <taxon>Fungi</taxon>
        <taxon>Fungi incertae sedis</taxon>
        <taxon>Mucoromycota</taxon>
        <taxon>Glomeromycotina</taxon>
        <taxon>Glomeromycetes</taxon>
        <taxon>Diversisporales</taxon>
        <taxon>Gigasporaceae</taxon>
        <taxon>Gigaspora</taxon>
    </lineage>
</organism>
<keyword evidence="3" id="KW-1185">Reference proteome</keyword>
<reference evidence="2 3" key="1">
    <citation type="submission" date="2018-06" db="EMBL/GenBank/DDBJ databases">
        <title>Comparative genomics reveals the genomic features of Rhizophagus irregularis, R. cerebriforme, R. diaphanum and Gigaspora rosea, and their symbiotic lifestyle signature.</title>
        <authorList>
            <person name="Morin E."/>
            <person name="San Clemente H."/>
            <person name="Chen E.C.H."/>
            <person name="De La Providencia I."/>
            <person name="Hainaut M."/>
            <person name="Kuo A."/>
            <person name="Kohler A."/>
            <person name="Murat C."/>
            <person name="Tang N."/>
            <person name="Roy S."/>
            <person name="Loubradou J."/>
            <person name="Henrissat B."/>
            <person name="Grigoriev I.V."/>
            <person name="Corradi N."/>
            <person name="Roux C."/>
            <person name="Martin F.M."/>
        </authorList>
    </citation>
    <scope>NUCLEOTIDE SEQUENCE [LARGE SCALE GENOMIC DNA]</scope>
    <source>
        <strain evidence="2 3">DAOM 194757</strain>
    </source>
</reference>
<sequence>MSYEELDTVEYNTTNVNFSHLDNLWGNHIFTAEIHEEMIRKQHWGEGFDKCRPKGSNNANADNKRKRKQIPGSDQDDKENKAKRPQKILQNADLNVSEFSKPKGRKCGICNEEGTMLILALEGVSMMLEALF</sequence>
<dbReference type="Proteomes" id="UP000266673">
    <property type="component" value="Unassembled WGS sequence"/>
</dbReference>
<name>A0A397VZA9_9GLOM</name>
<gene>
    <name evidence="2" type="ORF">C2G38_2159483</name>
</gene>
<comment type="caution">
    <text evidence="2">The sequence shown here is derived from an EMBL/GenBank/DDBJ whole genome shotgun (WGS) entry which is preliminary data.</text>
</comment>
<accession>A0A397VZA9</accession>
<evidence type="ECO:0000313" key="3">
    <source>
        <dbReference type="Proteomes" id="UP000266673"/>
    </source>
</evidence>
<feature type="compositionally biased region" description="Polar residues" evidence="1">
    <location>
        <begin position="88"/>
        <end position="98"/>
    </location>
</feature>
<evidence type="ECO:0000313" key="2">
    <source>
        <dbReference type="EMBL" id="RIB27850.1"/>
    </source>
</evidence>
<proteinExistence type="predicted"/>
<evidence type="ECO:0000256" key="1">
    <source>
        <dbReference type="SAM" id="MobiDB-lite"/>
    </source>
</evidence>
<dbReference type="AlphaFoldDB" id="A0A397VZA9"/>
<protein>
    <submittedName>
        <fullName evidence="2">Uncharacterized protein</fullName>
    </submittedName>
</protein>
<feature type="region of interest" description="Disordered" evidence="1">
    <location>
        <begin position="45"/>
        <end position="104"/>
    </location>
</feature>
<dbReference type="EMBL" id="QKWP01000085">
    <property type="protein sequence ID" value="RIB27850.1"/>
    <property type="molecule type" value="Genomic_DNA"/>
</dbReference>